<organism evidence="1 2">
    <name type="scientific">Desulfonema ishimotonii</name>
    <dbReference type="NCBI Taxonomy" id="45657"/>
    <lineage>
        <taxon>Bacteria</taxon>
        <taxon>Pseudomonadati</taxon>
        <taxon>Thermodesulfobacteriota</taxon>
        <taxon>Desulfobacteria</taxon>
        <taxon>Desulfobacterales</taxon>
        <taxon>Desulfococcaceae</taxon>
        <taxon>Desulfonema</taxon>
    </lineage>
</organism>
<dbReference type="OrthoDB" id="5457856at2"/>
<keyword evidence="2" id="KW-1185">Reference proteome</keyword>
<dbReference type="AlphaFoldDB" id="A0A401FZB1"/>
<name>A0A401FZB1_9BACT</name>
<reference evidence="2" key="1">
    <citation type="submission" date="2017-11" db="EMBL/GenBank/DDBJ databases">
        <authorList>
            <person name="Watanabe M."/>
            <person name="Kojima H."/>
        </authorList>
    </citation>
    <scope>NUCLEOTIDE SEQUENCE [LARGE SCALE GENOMIC DNA]</scope>
    <source>
        <strain evidence="2">Tokyo 01</strain>
    </source>
</reference>
<gene>
    <name evidence="1" type="ORF">DENIS_3288</name>
</gene>
<evidence type="ECO:0000313" key="2">
    <source>
        <dbReference type="Proteomes" id="UP000288096"/>
    </source>
</evidence>
<reference evidence="2" key="2">
    <citation type="submission" date="2019-01" db="EMBL/GenBank/DDBJ databases">
        <title>Genome sequence of Desulfonema ishimotonii strain Tokyo 01.</title>
        <authorList>
            <person name="Fukui M."/>
        </authorList>
    </citation>
    <scope>NUCLEOTIDE SEQUENCE [LARGE SCALE GENOMIC DNA]</scope>
    <source>
        <strain evidence="2">Tokyo 01</strain>
    </source>
</reference>
<proteinExistence type="predicted"/>
<dbReference type="Proteomes" id="UP000288096">
    <property type="component" value="Unassembled WGS sequence"/>
</dbReference>
<accession>A0A401FZB1</accession>
<protein>
    <submittedName>
        <fullName evidence="1">Uncharacterized protein</fullName>
    </submittedName>
</protein>
<sequence>MNQVTLKQDGMMICGGKSVETGPLMFLSYQAVLEESYTLRGFFRMFEHYPEFEKLNAFLPSYMAQYRSSPESGCLCDGFDGLELAKTVEMIGFPGKPRLEIYHSLYGVSGGEAVEIRSVPLENLLDMPVRLGRLRHIVFGDSVDVLAFDTVFSLFEFIDGILWELGFQGTLMACELRR</sequence>
<dbReference type="RefSeq" id="WP_124329499.1">
    <property type="nucleotide sequence ID" value="NZ_BEXT01000001.1"/>
</dbReference>
<comment type="caution">
    <text evidence="1">The sequence shown here is derived from an EMBL/GenBank/DDBJ whole genome shotgun (WGS) entry which is preliminary data.</text>
</comment>
<evidence type="ECO:0000313" key="1">
    <source>
        <dbReference type="EMBL" id="GBC62319.1"/>
    </source>
</evidence>
<dbReference type="EMBL" id="BEXT01000001">
    <property type="protein sequence ID" value="GBC62319.1"/>
    <property type="molecule type" value="Genomic_DNA"/>
</dbReference>